<protein>
    <submittedName>
        <fullName evidence="2">Lipoprotein</fullName>
    </submittedName>
</protein>
<dbReference type="InterPro" id="IPR007172">
    <property type="entry name" value="DUF374"/>
</dbReference>
<reference evidence="3" key="1">
    <citation type="submission" date="2016-11" db="EMBL/GenBank/DDBJ databases">
        <title>Comparative genomic and phenotypic analysis of Granulibacter bethesdensis clinical isolates from patients with chronic granulomatous disease.</title>
        <authorList>
            <person name="Zarember K.A."/>
            <person name="Porcella S.F."/>
            <person name="Chu J."/>
            <person name="Ding L."/>
            <person name="Dahlstrom E."/>
            <person name="Barbian K."/>
            <person name="Martens C."/>
            <person name="Sykora L."/>
            <person name="Kramer S."/>
            <person name="Pettinato A.M."/>
            <person name="Hong H."/>
            <person name="Wald G."/>
            <person name="Berg L.J."/>
            <person name="Rogge L.S."/>
            <person name="Greenberg D.E."/>
            <person name="Falcone E.L."/>
            <person name="Neves J.F."/>
            <person name="Simoes M.J."/>
            <person name="Casal M."/>
            <person name="Rodriguez-Lopez F.C."/>
            <person name="Zelazny A."/>
            <person name="Gallin J.I."/>
            <person name="Holland S.M."/>
        </authorList>
    </citation>
    <scope>NUCLEOTIDE SEQUENCE [LARGE SCALE GENOMIC DNA]</scope>
    <source>
        <strain evidence="3">NIH9.1</strain>
    </source>
</reference>
<sequence length="247" mass="27144">MTVCVLPARAMLKRLSRHPGIQSAGAWLLRAWLYFALTTTRWQWEGEEHVAAFLGGDSLICAFWHEQLALMPKVWLRFRKVNPEPCHVIISQHRDGRLVATLMRLLGAKTLNGSSSRGGVTVLRDTLRILDQGGRIIITPDGPRGPRRQAAPGATAIAAMSGRPLLPVAAQISRRLVLKSWDRMVVPMPFGRGAVVVAAPILVERDDMRDATTLLEETLNRASDQANRLCGLAPDVMTGPPARAAKR</sequence>
<dbReference type="CDD" id="cd07983">
    <property type="entry name" value="LPLAT_DUF374-like"/>
    <property type="match status" value="1"/>
</dbReference>
<dbReference type="AlphaFoldDB" id="A0AAC9KBV0"/>
<evidence type="ECO:0000259" key="1">
    <source>
        <dbReference type="Pfam" id="PF04028"/>
    </source>
</evidence>
<evidence type="ECO:0000313" key="2">
    <source>
        <dbReference type="EMBL" id="APH55571.1"/>
    </source>
</evidence>
<gene>
    <name evidence="2" type="ORF">GbCGDNIH9_2246</name>
</gene>
<dbReference type="Pfam" id="PF04028">
    <property type="entry name" value="DUF374"/>
    <property type="match status" value="1"/>
</dbReference>
<name>A0AAC9KBV0_9PROT</name>
<organism evidence="2 3">
    <name type="scientific">Granulibacter bethesdensis</name>
    <dbReference type="NCBI Taxonomy" id="364410"/>
    <lineage>
        <taxon>Bacteria</taxon>
        <taxon>Pseudomonadati</taxon>
        <taxon>Pseudomonadota</taxon>
        <taxon>Alphaproteobacteria</taxon>
        <taxon>Acetobacterales</taxon>
        <taxon>Acetobacteraceae</taxon>
        <taxon>Granulibacter</taxon>
    </lineage>
</organism>
<dbReference type="EMBL" id="CP018191">
    <property type="protein sequence ID" value="APH55571.1"/>
    <property type="molecule type" value="Genomic_DNA"/>
</dbReference>
<dbReference type="Proteomes" id="UP000182373">
    <property type="component" value="Chromosome"/>
</dbReference>
<keyword evidence="2" id="KW-0449">Lipoprotein</keyword>
<accession>A0AAC9KBV0</accession>
<proteinExistence type="predicted"/>
<evidence type="ECO:0000313" key="3">
    <source>
        <dbReference type="Proteomes" id="UP000182373"/>
    </source>
</evidence>
<feature type="domain" description="DUF374" evidence="1">
    <location>
        <begin position="84"/>
        <end position="147"/>
    </location>
</feature>